<dbReference type="InterPro" id="IPR058899">
    <property type="entry name" value="TGFBR3/Endoglin-like_N"/>
</dbReference>
<evidence type="ECO:0000256" key="5">
    <source>
        <dbReference type="ARBA" id="ARBA00022989"/>
    </source>
</evidence>
<evidence type="ECO:0000256" key="11">
    <source>
        <dbReference type="SAM" id="SignalP"/>
    </source>
</evidence>
<evidence type="ECO:0000256" key="6">
    <source>
        <dbReference type="ARBA" id="ARBA00023136"/>
    </source>
</evidence>
<gene>
    <name evidence="13" type="ORF">MMEN_LOCUS8453</name>
</gene>
<evidence type="ECO:0000256" key="1">
    <source>
        <dbReference type="ARBA" id="ARBA00004251"/>
    </source>
</evidence>
<dbReference type="GO" id="GO:0007179">
    <property type="term" value="P:transforming growth factor beta receptor signaling pathway"/>
    <property type="evidence" value="ECO:0007669"/>
    <property type="project" value="TreeGrafter"/>
</dbReference>
<reference evidence="13" key="1">
    <citation type="submission" date="2021-05" db="EMBL/GenBank/DDBJ databases">
        <authorList>
            <person name="Tigano A."/>
        </authorList>
    </citation>
    <scope>NUCLEOTIDE SEQUENCE</scope>
</reference>
<dbReference type="PANTHER" id="PTHR14002">
    <property type="entry name" value="ENDOGLIN/TGF-BETA RECEPTOR TYPE III"/>
    <property type="match status" value="1"/>
</dbReference>
<keyword evidence="7" id="KW-1015">Disulfide bond</keyword>
<keyword evidence="8" id="KW-0325">Glycoprotein</keyword>
<feature type="compositionally biased region" description="Basic and acidic residues" evidence="9">
    <location>
        <begin position="652"/>
        <end position="665"/>
    </location>
</feature>
<keyword evidence="6 10" id="KW-0472">Membrane</keyword>
<evidence type="ECO:0000313" key="13">
    <source>
        <dbReference type="EMBL" id="CAG5897396.1"/>
    </source>
</evidence>
<sequence>MSGAPSRQFSSTMTPLSEFQWMFFWLLVIGERLAGARCPLSYPVGPQHPVQGLLERFEAGPGCAAREQGNKETHVIALRRMTNSPENKVTVLLKPLSPSPPPLRPVHLVLSSKLPVAWLLKSEQLPGNLRILVQLSGKSSVESDSLPFHVQTIPSLPSHPRSLHRWALKHHGNLSSLTHAAHGNRVYINLGEDPALPDVCQLEPTFLSPNYATFDLQPQPVQGCVSAGGANPQVHVVKLHSTGSDLCGCRQAKVTVFLVPPVASARARKVELILSSLVPVSWAISARGVQGHIHVHTSDSVSWPYPSEPNLTQSSTLDSDLSAVSDLLAWAAGRGHTVTSYTEARLANRFVIKLAEGRTDEVALLNSLVVRRPWVEERRLRDWLNTRDGRESVKVNCEGGLLNVTVDHRSLQSLSVPVAAVTLRDPRCQSASNGSHFLLALPVIFCGTEAVLLGKPKGVQYKNTILLWTDDPQTTVSLRETEESKRPLSVHISCFVAIPLHPTADDNVTLPISLPLGRFPRAILQSPDPGPGLGHRLSHVHNSEPALLLNLFVTEGYEQTWIGPSVITVGHRVYAEISAKAAKADVVQVRSCFVSPVSDPQKSPFWMVISDGCASDSSLELAVKREKQQENEDDRELEDTEGLQKGRSHSKERKDARKDEKIDHVRGGGEDPLRFSFILRAVFNDSIQFLHCSVFLCLSDSNKGHPIKDPVQNHCLSGIPIPPVVSRSPNNQCEIRNLYRPMVVTHPISSPAPNTRDFGGPRTRRRSITPVIHPDPEQDSPVLQTGLVMGIAFAAFVIGVSMMGALWCIYNYTGNEIN</sequence>
<dbReference type="EMBL" id="CAJRST010008890">
    <property type="protein sequence ID" value="CAG5897396.1"/>
    <property type="molecule type" value="Genomic_DNA"/>
</dbReference>
<dbReference type="GO" id="GO:0001837">
    <property type="term" value="P:epithelial to mesenchymal transition"/>
    <property type="evidence" value="ECO:0007669"/>
    <property type="project" value="TreeGrafter"/>
</dbReference>
<dbReference type="GO" id="GO:0017015">
    <property type="term" value="P:regulation of transforming growth factor beta receptor signaling pathway"/>
    <property type="evidence" value="ECO:0007669"/>
    <property type="project" value="TreeGrafter"/>
</dbReference>
<evidence type="ECO:0000256" key="7">
    <source>
        <dbReference type="ARBA" id="ARBA00023157"/>
    </source>
</evidence>
<dbReference type="InterPro" id="IPR001507">
    <property type="entry name" value="ZP_dom"/>
</dbReference>
<evidence type="ECO:0000256" key="10">
    <source>
        <dbReference type="SAM" id="Phobius"/>
    </source>
</evidence>
<accession>A0A8S4ASL4</accession>
<dbReference type="OrthoDB" id="8963415at2759"/>
<dbReference type="GO" id="GO:0005539">
    <property type="term" value="F:glycosaminoglycan binding"/>
    <property type="evidence" value="ECO:0007669"/>
    <property type="project" value="TreeGrafter"/>
</dbReference>
<feature type="transmembrane region" description="Helical" evidence="10">
    <location>
        <begin position="787"/>
        <end position="810"/>
    </location>
</feature>
<feature type="chain" id="PRO_5035844752" evidence="11">
    <location>
        <begin position="37"/>
        <end position="818"/>
    </location>
</feature>
<evidence type="ECO:0000256" key="3">
    <source>
        <dbReference type="ARBA" id="ARBA00022692"/>
    </source>
</evidence>
<keyword evidence="4 11" id="KW-0732">Signal</keyword>
<evidence type="ECO:0000256" key="2">
    <source>
        <dbReference type="ARBA" id="ARBA00022475"/>
    </source>
</evidence>
<dbReference type="Proteomes" id="UP000677803">
    <property type="component" value="Unassembled WGS sequence"/>
</dbReference>
<comment type="caution">
    <text evidence="13">The sequence shown here is derived from an EMBL/GenBank/DDBJ whole genome shotgun (WGS) entry which is preliminary data.</text>
</comment>
<dbReference type="SMART" id="SM00241">
    <property type="entry name" value="ZP"/>
    <property type="match status" value="1"/>
</dbReference>
<organism evidence="13 14">
    <name type="scientific">Menidia menidia</name>
    <name type="common">Atlantic silverside</name>
    <dbReference type="NCBI Taxonomy" id="238744"/>
    <lineage>
        <taxon>Eukaryota</taxon>
        <taxon>Metazoa</taxon>
        <taxon>Chordata</taxon>
        <taxon>Craniata</taxon>
        <taxon>Vertebrata</taxon>
        <taxon>Euteleostomi</taxon>
        <taxon>Actinopterygii</taxon>
        <taxon>Neopterygii</taxon>
        <taxon>Teleostei</taxon>
        <taxon>Neoteleostei</taxon>
        <taxon>Acanthomorphata</taxon>
        <taxon>Ovalentaria</taxon>
        <taxon>Atherinomorphae</taxon>
        <taxon>Atheriniformes</taxon>
        <taxon>Atherinopsidae</taxon>
        <taxon>Menidiinae</taxon>
        <taxon>Menidia</taxon>
    </lineage>
</organism>
<evidence type="ECO:0000256" key="4">
    <source>
        <dbReference type="ARBA" id="ARBA00022729"/>
    </source>
</evidence>
<dbReference type="PROSITE" id="PS51034">
    <property type="entry name" value="ZP_2"/>
    <property type="match status" value="1"/>
</dbReference>
<keyword evidence="5 10" id="KW-1133">Transmembrane helix</keyword>
<dbReference type="Pfam" id="PF00100">
    <property type="entry name" value="Zona_pellucida"/>
    <property type="match status" value="1"/>
</dbReference>
<dbReference type="InterPro" id="IPR055355">
    <property type="entry name" value="ZP-C"/>
</dbReference>
<dbReference type="Gene3D" id="2.60.40.4100">
    <property type="entry name" value="Zona pellucida, ZP-C domain"/>
    <property type="match status" value="1"/>
</dbReference>
<feature type="compositionally biased region" description="Acidic residues" evidence="9">
    <location>
        <begin position="631"/>
        <end position="641"/>
    </location>
</feature>
<keyword evidence="3 10" id="KW-0812">Transmembrane</keyword>
<proteinExistence type="predicted"/>
<feature type="region of interest" description="Disordered" evidence="9">
    <location>
        <begin position="624"/>
        <end position="665"/>
    </location>
</feature>
<dbReference type="AlphaFoldDB" id="A0A8S4ASL4"/>
<dbReference type="InterPro" id="IPR042235">
    <property type="entry name" value="ZP-C_dom"/>
</dbReference>
<name>A0A8S4ASL4_9TELE</name>
<dbReference type="GO" id="GO:0016477">
    <property type="term" value="P:cell migration"/>
    <property type="evidence" value="ECO:0007669"/>
    <property type="project" value="TreeGrafter"/>
</dbReference>
<keyword evidence="14" id="KW-1185">Reference proteome</keyword>
<dbReference type="Pfam" id="PF26060">
    <property type="entry name" value="TGFBR3_N"/>
    <property type="match status" value="2"/>
</dbReference>
<dbReference type="GO" id="GO:0050431">
    <property type="term" value="F:transforming growth factor beta binding"/>
    <property type="evidence" value="ECO:0007669"/>
    <property type="project" value="TreeGrafter"/>
</dbReference>
<comment type="subcellular location">
    <subcellularLocation>
        <location evidence="1">Cell membrane</location>
        <topology evidence="1">Single-pass type I membrane protein</topology>
    </subcellularLocation>
</comment>
<dbReference type="Gene3D" id="2.60.40.3210">
    <property type="entry name" value="Zona pellucida, ZP-N domain"/>
    <property type="match status" value="1"/>
</dbReference>
<dbReference type="GO" id="GO:0005024">
    <property type="term" value="F:transforming growth factor beta receptor activity"/>
    <property type="evidence" value="ECO:0007669"/>
    <property type="project" value="TreeGrafter"/>
</dbReference>
<keyword evidence="2" id="KW-1003">Cell membrane</keyword>
<feature type="signal peptide" evidence="11">
    <location>
        <begin position="1"/>
        <end position="36"/>
    </location>
</feature>
<dbReference type="PANTHER" id="PTHR14002:SF56">
    <property type="entry name" value="TRANSFORMING GROWTH FACTOR BETA RECEPTOR TYPE 3-LIKE ISOFORM X1"/>
    <property type="match status" value="1"/>
</dbReference>
<evidence type="ECO:0000259" key="12">
    <source>
        <dbReference type="PROSITE" id="PS51034"/>
    </source>
</evidence>
<evidence type="ECO:0000256" key="8">
    <source>
        <dbReference type="ARBA" id="ARBA00023180"/>
    </source>
</evidence>
<evidence type="ECO:0000256" key="9">
    <source>
        <dbReference type="SAM" id="MobiDB-lite"/>
    </source>
</evidence>
<evidence type="ECO:0000313" key="14">
    <source>
        <dbReference type="Proteomes" id="UP000677803"/>
    </source>
</evidence>
<protein>
    <submittedName>
        <fullName evidence="13">(Atlantic silverside) hypothetical protein</fullName>
    </submittedName>
</protein>
<dbReference type="GO" id="GO:0005114">
    <property type="term" value="F:type II transforming growth factor beta receptor binding"/>
    <property type="evidence" value="ECO:0007669"/>
    <property type="project" value="TreeGrafter"/>
</dbReference>
<feature type="domain" description="ZP" evidence="12">
    <location>
        <begin position="396"/>
        <end position="722"/>
    </location>
</feature>